<organism evidence="13 14">
    <name type="scientific">Candidatus Falkowbacteria bacterium HGW-Falkowbacteria-2</name>
    <dbReference type="NCBI Taxonomy" id="2013769"/>
    <lineage>
        <taxon>Bacteria</taxon>
        <taxon>Candidatus Falkowiibacteriota</taxon>
    </lineage>
</organism>
<dbReference type="InterPro" id="IPR027304">
    <property type="entry name" value="Trigger_fact/SurA_dom_sf"/>
</dbReference>
<dbReference type="GO" id="GO:0043022">
    <property type="term" value="F:ribosome binding"/>
    <property type="evidence" value="ECO:0007669"/>
    <property type="project" value="TreeGrafter"/>
</dbReference>
<evidence type="ECO:0000313" key="13">
    <source>
        <dbReference type="EMBL" id="PKM88656.1"/>
    </source>
</evidence>
<evidence type="ECO:0000259" key="10">
    <source>
        <dbReference type="Pfam" id="PF00254"/>
    </source>
</evidence>
<proteinExistence type="inferred from homology"/>
<evidence type="ECO:0000256" key="9">
    <source>
        <dbReference type="HAMAP-Rule" id="MF_00303"/>
    </source>
</evidence>
<protein>
    <recommendedName>
        <fullName evidence="4 9">Trigger factor</fullName>
        <shortName evidence="9">TF</shortName>
        <ecNumber evidence="3 9">5.2.1.8</ecNumber>
    </recommendedName>
    <alternativeName>
        <fullName evidence="8 9">PPIase</fullName>
    </alternativeName>
</protein>
<dbReference type="GO" id="GO:0015031">
    <property type="term" value="P:protein transport"/>
    <property type="evidence" value="ECO:0007669"/>
    <property type="project" value="UniProtKB-UniRule"/>
</dbReference>
<dbReference type="Gene3D" id="3.30.70.1050">
    <property type="entry name" value="Trigger factor ribosome-binding domain"/>
    <property type="match status" value="1"/>
</dbReference>
<evidence type="ECO:0000259" key="12">
    <source>
        <dbReference type="Pfam" id="PF05698"/>
    </source>
</evidence>
<keyword evidence="7 9" id="KW-0413">Isomerase</keyword>
<dbReference type="GO" id="GO:0044183">
    <property type="term" value="F:protein folding chaperone"/>
    <property type="evidence" value="ECO:0007669"/>
    <property type="project" value="TreeGrafter"/>
</dbReference>
<accession>A0A2N2E1U7</accession>
<dbReference type="InterPro" id="IPR037041">
    <property type="entry name" value="Trigger_fac_C_sf"/>
</dbReference>
<dbReference type="PANTHER" id="PTHR30560">
    <property type="entry name" value="TRIGGER FACTOR CHAPERONE AND PEPTIDYL-PROLYL CIS/TRANS ISOMERASE"/>
    <property type="match status" value="1"/>
</dbReference>
<comment type="domain">
    <text evidence="9">Consists of 3 domains; the N-terminus binds the ribosome, the middle domain has PPIase activity, while the C-terminus has intrinsic chaperone activity on its own.</text>
</comment>
<keyword evidence="9" id="KW-0963">Cytoplasm</keyword>
<dbReference type="InterPro" id="IPR001179">
    <property type="entry name" value="PPIase_FKBP_dom"/>
</dbReference>
<evidence type="ECO:0000256" key="3">
    <source>
        <dbReference type="ARBA" id="ARBA00013194"/>
    </source>
</evidence>
<evidence type="ECO:0000313" key="14">
    <source>
        <dbReference type="Proteomes" id="UP000233325"/>
    </source>
</evidence>
<evidence type="ECO:0000256" key="5">
    <source>
        <dbReference type="ARBA" id="ARBA00023110"/>
    </source>
</evidence>
<evidence type="ECO:0000256" key="6">
    <source>
        <dbReference type="ARBA" id="ARBA00023186"/>
    </source>
</evidence>
<dbReference type="EMBL" id="PHAH01000013">
    <property type="protein sequence ID" value="PKM88656.1"/>
    <property type="molecule type" value="Genomic_DNA"/>
</dbReference>
<dbReference type="Gene3D" id="1.10.3120.10">
    <property type="entry name" value="Trigger factor, C-terminal domain"/>
    <property type="match status" value="1"/>
</dbReference>
<dbReference type="InterPro" id="IPR036611">
    <property type="entry name" value="Trigger_fac_ribosome-bd_sf"/>
</dbReference>
<name>A0A2N2E1U7_9BACT</name>
<dbReference type="SUPFAM" id="SSF102735">
    <property type="entry name" value="Trigger factor ribosome-binding domain"/>
    <property type="match status" value="1"/>
</dbReference>
<dbReference type="Proteomes" id="UP000233325">
    <property type="component" value="Unassembled WGS sequence"/>
</dbReference>
<dbReference type="GO" id="GO:0003755">
    <property type="term" value="F:peptidyl-prolyl cis-trans isomerase activity"/>
    <property type="evidence" value="ECO:0007669"/>
    <property type="project" value="UniProtKB-UniRule"/>
</dbReference>
<dbReference type="InterPro" id="IPR005215">
    <property type="entry name" value="Trig_fac"/>
</dbReference>
<dbReference type="Pfam" id="PF05697">
    <property type="entry name" value="Trigger_N"/>
    <property type="match status" value="1"/>
</dbReference>
<dbReference type="EC" id="5.2.1.8" evidence="3 9"/>
<dbReference type="InterPro" id="IPR008880">
    <property type="entry name" value="Trigger_fac_C"/>
</dbReference>
<dbReference type="SUPFAM" id="SSF109998">
    <property type="entry name" value="Triger factor/SurA peptide-binding domain-like"/>
    <property type="match status" value="1"/>
</dbReference>
<keyword evidence="9" id="KW-0131">Cell cycle</keyword>
<dbReference type="AlphaFoldDB" id="A0A2N2E1U7"/>
<dbReference type="Gene3D" id="3.10.50.40">
    <property type="match status" value="1"/>
</dbReference>
<evidence type="ECO:0000256" key="7">
    <source>
        <dbReference type="ARBA" id="ARBA00023235"/>
    </source>
</evidence>
<dbReference type="GO" id="GO:0043335">
    <property type="term" value="P:protein unfolding"/>
    <property type="evidence" value="ECO:0007669"/>
    <property type="project" value="TreeGrafter"/>
</dbReference>
<keyword evidence="9" id="KW-0132">Cell division</keyword>
<evidence type="ECO:0000256" key="2">
    <source>
        <dbReference type="ARBA" id="ARBA00005464"/>
    </source>
</evidence>
<dbReference type="PANTHER" id="PTHR30560:SF3">
    <property type="entry name" value="TRIGGER FACTOR-LIKE PROTEIN TIG, CHLOROPLASTIC"/>
    <property type="match status" value="1"/>
</dbReference>
<comment type="caution">
    <text evidence="13">The sequence shown here is derived from an EMBL/GenBank/DDBJ whole genome shotgun (WGS) entry which is preliminary data.</text>
</comment>
<dbReference type="GO" id="GO:0005737">
    <property type="term" value="C:cytoplasm"/>
    <property type="evidence" value="ECO:0007669"/>
    <property type="project" value="UniProtKB-SubCell"/>
</dbReference>
<dbReference type="Pfam" id="PF05698">
    <property type="entry name" value="Trigger_C"/>
    <property type="match status" value="1"/>
</dbReference>
<keyword evidence="6 9" id="KW-0143">Chaperone</keyword>
<gene>
    <name evidence="9 13" type="primary">tig</name>
    <name evidence="13" type="ORF">CVU83_01335</name>
</gene>
<evidence type="ECO:0000256" key="8">
    <source>
        <dbReference type="ARBA" id="ARBA00029986"/>
    </source>
</evidence>
<dbReference type="PIRSF" id="PIRSF003095">
    <property type="entry name" value="Trigger_factor"/>
    <property type="match status" value="1"/>
</dbReference>
<dbReference type="HAMAP" id="MF_00303">
    <property type="entry name" value="Trigger_factor_Tig"/>
    <property type="match status" value="1"/>
</dbReference>
<dbReference type="Pfam" id="PF00254">
    <property type="entry name" value="FKBP_C"/>
    <property type="match status" value="1"/>
</dbReference>
<dbReference type="GO" id="GO:0051083">
    <property type="term" value="P:'de novo' cotranslational protein folding"/>
    <property type="evidence" value="ECO:0007669"/>
    <property type="project" value="TreeGrafter"/>
</dbReference>
<comment type="subcellular location">
    <subcellularLocation>
        <location evidence="9">Cytoplasm</location>
    </subcellularLocation>
    <text evidence="9">About half TF is bound to the ribosome near the polypeptide exit tunnel while the other half is free in the cytoplasm.</text>
</comment>
<evidence type="ECO:0000259" key="11">
    <source>
        <dbReference type="Pfam" id="PF05697"/>
    </source>
</evidence>
<evidence type="ECO:0000256" key="1">
    <source>
        <dbReference type="ARBA" id="ARBA00000971"/>
    </source>
</evidence>
<sequence>MKVTKKDLEKSAVELAVVLELDEFQPYIEKGAQHISEHVKIEGFRAGKVPYDILKQKVGEISILEEAAHIAIRKTIDDIFAKELAGRQPVGQPNVEITKLAPGNPLEYKVTISLLPTVALGEYKDLKIKREAVVVTDEDIEKTLKEIIEMRAKETLTDEPAQLGDKLMLNINISLDKVPVEGGQAKDVTVMLGKEYMVPGFDDKVVGIKKDEKREFKLQYPATHHQAHLAGKMVEFEVKATAVYKRELPALDEELAKEMHFKGVDDLKDAIKKNISADRERQADIKSELKMLEAIADKAKFGDIPDTLIAGESDSMMQELERNVVSQGGNFEDYLKHINKTKEELRLDLLPNAVKRIKTALIIREVGIIEKVEVKKEAIDEKLEAYKKMYAQDPEAVKRMAAPEYRRHLENMMFNDEVISKLKKWNYADTGTQSQS</sequence>
<dbReference type="InterPro" id="IPR008881">
    <property type="entry name" value="Trigger_fac_ribosome-bd_bac"/>
</dbReference>
<comment type="function">
    <text evidence="9">Involved in protein export. Acts as a chaperone by maintaining the newly synthesized protein in an open conformation. Functions as a peptidyl-prolyl cis-trans isomerase.</text>
</comment>
<dbReference type="GO" id="GO:0051301">
    <property type="term" value="P:cell division"/>
    <property type="evidence" value="ECO:0007669"/>
    <property type="project" value="UniProtKB-KW"/>
</dbReference>
<dbReference type="SUPFAM" id="SSF54534">
    <property type="entry name" value="FKBP-like"/>
    <property type="match status" value="1"/>
</dbReference>
<feature type="domain" description="Trigger factor C-terminal" evidence="12">
    <location>
        <begin position="264"/>
        <end position="423"/>
    </location>
</feature>
<feature type="domain" description="Trigger factor ribosome-binding bacterial" evidence="11">
    <location>
        <begin position="1"/>
        <end position="147"/>
    </location>
</feature>
<comment type="similarity">
    <text evidence="2 9">Belongs to the FKBP-type PPIase family. Tig subfamily.</text>
</comment>
<feature type="domain" description="PPIase FKBP-type" evidence="10">
    <location>
        <begin position="159"/>
        <end position="241"/>
    </location>
</feature>
<reference evidence="13 14" key="1">
    <citation type="journal article" date="2017" name="ISME J.">
        <title>Potential for microbial H2 and metal transformations associated with novel bacteria and archaea in deep terrestrial subsurface sediments.</title>
        <authorList>
            <person name="Hernsdorf A.W."/>
            <person name="Amano Y."/>
            <person name="Miyakawa K."/>
            <person name="Ise K."/>
            <person name="Suzuki Y."/>
            <person name="Anantharaman K."/>
            <person name="Probst A."/>
            <person name="Burstein D."/>
            <person name="Thomas B.C."/>
            <person name="Banfield J.F."/>
        </authorList>
    </citation>
    <scope>NUCLEOTIDE SEQUENCE [LARGE SCALE GENOMIC DNA]</scope>
    <source>
        <strain evidence="13">HGW-Falkowbacteria-2</strain>
    </source>
</reference>
<comment type="catalytic activity">
    <reaction evidence="1 9">
        <text>[protein]-peptidylproline (omega=180) = [protein]-peptidylproline (omega=0)</text>
        <dbReference type="Rhea" id="RHEA:16237"/>
        <dbReference type="Rhea" id="RHEA-COMP:10747"/>
        <dbReference type="Rhea" id="RHEA-COMP:10748"/>
        <dbReference type="ChEBI" id="CHEBI:83833"/>
        <dbReference type="ChEBI" id="CHEBI:83834"/>
        <dbReference type="EC" id="5.2.1.8"/>
    </reaction>
</comment>
<keyword evidence="5 9" id="KW-0697">Rotamase</keyword>
<evidence type="ECO:0000256" key="4">
    <source>
        <dbReference type="ARBA" id="ARBA00016902"/>
    </source>
</evidence>
<dbReference type="InterPro" id="IPR046357">
    <property type="entry name" value="PPIase_dom_sf"/>
</dbReference>
<dbReference type="NCBIfam" id="TIGR00115">
    <property type="entry name" value="tig"/>
    <property type="match status" value="1"/>
</dbReference>